<sequence length="277" mass="31598">MPKTPITYYGGKINMISAILPLIPKHRIYTESFFGGGAIFFAKPPSEAEVINDTNNMVVNFYEVVITDFENLKANIEATLFSRATYTVAVAIYRIPHLFNKLQQAWAFYVGTNMGFSCQIGSWGYDKYSKRVKAFRNKKLLFNEDIFKRLENVQIENVDACTVIKSRDSEDAFHYVDPPYIDSNQGHYSGYSKTDYKNLLDTLSNVKGKFLLSSYPSKLLSKYTKKNGWHTIVFDKPLSAQKAVSGKKRKRKTEVLTANYSLSEIKKINTNPRQVVA</sequence>
<proteinExistence type="predicted"/>
<dbReference type="RefSeq" id="WP_248411472.1">
    <property type="nucleotide sequence ID" value="NZ_JALPQF010000001.1"/>
</dbReference>
<dbReference type="SUPFAM" id="SSF53335">
    <property type="entry name" value="S-adenosyl-L-methionine-dependent methyltransferases"/>
    <property type="match status" value="1"/>
</dbReference>
<dbReference type="EMBL" id="JALPQF010000001">
    <property type="protein sequence ID" value="MCK8479036.1"/>
    <property type="molecule type" value="Genomic_DNA"/>
</dbReference>
<evidence type="ECO:0000256" key="2">
    <source>
        <dbReference type="ARBA" id="ARBA00022679"/>
    </source>
</evidence>
<evidence type="ECO:0000256" key="3">
    <source>
        <dbReference type="ARBA" id="ARBA00022691"/>
    </source>
</evidence>
<dbReference type="InterPro" id="IPR029063">
    <property type="entry name" value="SAM-dependent_MTases_sf"/>
</dbReference>
<keyword evidence="5" id="KW-1185">Reference proteome</keyword>
<dbReference type="Gene3D" id="3.40.50.150">
    <property type="entry name" value="Vaccinia Virus protein VP39"/>
    <property type="match status" value="2"/>
</dbReference>
<dbReference type="InterPro" id="IPR012263">
    <property type="entry name" value="M_m6A_EcoRV"/>
</dbReference>
<dbReference type="Proteomes" id="UP001203687">
    <property type="component" value="Unassembled WGS sequence"/>
</dbReference>
<dbReference type="Pfam" id="PF02086">
    <property type="entry name" value="MethyltransfD12"/>
    <property type="match status" value="1"/>
</dbReference>
<gene>
    <name evidence="4" type="ORF">MUY34_00310</name>
</gene>
<keyword evidence="3" id="KW-0949">S-adenosyl-L-methionine</keyword>
<keyword evidence="2" id="KW-0808">Transferase</keyword>
<dbReference type="InterPro" id="IPR012327">
    <property type="entry name" value="MeTrfase_D12"/>
</dbReference>
<name>A0ABT0H3T1_9FLAO</name>
<comment type="caution">
    <text evidence="4">The sequence shown here is derived from an EMBL/GenBank/DDBJ whole genome shotgun (WGS) entry which is preliminary data.</text>
</comment>
<dbReference type="PIRSF" id="PIRSF000398">
    <property type="entry name" value="M_m6A_EcoRV"/>
    <property type="match status" value="1"/>
</dbReference>
<dbReference type="GO" id="GO:0008168">
    <property type="term" value="F:methyltransferase activity"/>
    <property type="evidence" value="ECO:0007669"/>
    <property type="project" value="UniProtKB-KW"/>
</dbReference>
<dbReference type="PANTHER" id="PTHR30481:SF4">
    <property type="entry name" value="SITE-SPECIFIC DNA-METHYLTRANSFERASE (ADENINE-SPECIFIC)"/>
    <property type="match status" value="1"/>
</dbReference>
<dbReference type="PANTHER" id="PTHR30481">
    <property type="entry name" value="DNA ADENINE METHYLASE"/>
    <property type="match status" value="1"/>
</dbReference>
<keyword evidence="1 4" id="KW-0489">Methyltransferase</keyword>
<evidence type="ECO:0000313" key="4">
    <source>
        <dbReference type="EMBL" id="MCK8479036.1"/>
    </source>
</evidence>
<protein>
    <submittedName>
        <fullName evidence="4">DNA adenine methylase</fullName>
    </submittedName>
</protein>
<organism evidence="4 5">
    <name type="scientific">Psychroserpens algicola</name>
    <dbReference type="NCBI Taxonomy" id="1719034"/>
    <lineage>
        <taxon>Bacteria</taxon>
        <taxon>Pseudomonadati</taxon>
        <taxon>Bacteroidota</taxon>
        <taxon>Flavobacteriia</taxon>
        <taxon>Flavobacteriales</taxon>
        <taxon>Flavobacteriaceae</taxon>
        <taxon>Psychroserpens</taxon>
    </lineage>
</organism>
<dbReference type="PRINTS" id="PR00505">
    <property type="entry name" value="D12N6MTFRASE"/>
</dbReference>
<reference evidence="4" key="1">
    <citation type="submission" date="2022-04" db="EMBL/GenBank/DDBJ databases">
        <authorList>
            <person name="Ren T."/>
        </authorList>
    </citation>
    <scope>NUCLEOTIDE SEQUENCE</scope>
    <source>
        <strain evidence="4">F63249</strain>
    </source>
</reference>
<evidence type="ECO:0000313" key="5">
    <source>
        <dbReference type="Proteomes" id="UP001203687"/>
    </source>
</evidence>
<accession>A0ABT0H3T1</accession>
<evidence type="ECO:0000256" key="1">
    <source>
        <dbReference type="ARBA" id="ARBA00022603"/>
    </source>
</evidence>
<dbReference type="GO" id="GO:0032259">
    <property type="term" value="P:methylation"/>
    <property type="evidence" value="ECO:0007669"/>
    <property type="project" value="UniProtKB-KW"/>
</dbReference>